<protein>
    <submittedName>
        <fullName evidence="2">Uncharacterized protein</fullName>
    </submittedName>
</protein>
<reference evidence="2 3" key="1">
    <citation type="submission" date="2015-12" db="EMBL/GenBank/DDBJ databases">
        <authorList>
            <person name="Shamseldin A."/>
            <person name="Moawad H."/>
            <person name="Abd El-Rahim W.M."/>
            <person name="Sadowsky M.J."/>
        </authorList>
    </citation>
    <scope>NUCLEOTIDE SEQUENCE [LARGE SCALE GENOMIC DNA]</scope>
    <source>
        <strain evidence="2 3">JC234</strain>
    </source>
</reference>
<dbReference type="STRING" id="1480615.AWJ14_14185"/>
<dbReference type="EMBL" id="LQZT01000014">
    <property type="protein sequence ID" value="OCW57449.1"/>
    <property type="molecule type" value="Genomic_DNA"/>
</dbReference>
<dbReference type="Proteomes" id="UP000094795">
    <property type="component" value="Unassembled WGS sequence"/>
</dbReference>
<keyword evidence="3" id="KW-1185">Reference proteome</keyword>
<proteinExistence type="predicted"/>
<organism evidence="2 3">
    <name type="scientific">Hoeflea olei</name>
    <dbReference type="NCBI Taxonomy" id="1480615"/>
    <lineage>
        <taxon>Bacteria</taxon>
        <taxon>Pseudomonadati</taxon>
        <taxon>Pseudomonadota</taxon>
        <taxon>Alphaproteobacteria</taxon>
        <taxon>Hyphomicrobiales</taxon>
        <taxon>Rhizobiaceae</taxon>
        <taxon>Hoeflea</taxon>
    </lineage>
</organism>
<feature type="transmembrane region" description="Helical" evidence="1">
    <location>
        <begin position="72"/>
        <end position="90"/>
    </location>
</feature>
<evidence type="ECO:0000313" key="2">
    <source>
        <dbReference type="EMBL" id="OCW57449.1"/>
    </source>
</evidence>
<evidence type="ECO:0000256" key="1">
    <source>
        <dbReference type="SAM" id="Phobius"/>
    </source>
</evidence>
<comment type="caution">
    <text evidence="2">The sequence shown here is derived from an EMBL/GenBank/DDBJ whole genome shotgun (WGS) entry which is preliminary data.</text>
</comment>
<accession>A0A1C1YVG9</accession>
<name>A0A1C1YVG9_9HYPH</name>
<sequence>MVRESKDQGPGARIMKDDETVRQARRTLDRLGEEGGLSATPVMKSAAGGVRDHFAARDADSTDKVEVWGTRIARGLALLAFIALALWLVGQISQ</sequence>
<evidence type="ECO:0000313" key="3">
    <source>
        <dbReference type="Proteomes" id="UP000094795"/>
    </source>
</evidence>
<keyword evidence="1" id="KW-0812">Transmembrane</keyword>
<keyword evidence="1" id="KW-1133">Transmembrane helix</keyword>
<gene>
    <name evidence="2" type="ORF">AWJ14_14185</name>
</gene>
<dbReference type="AlphaFoldDB" id="A0A1C1YVG9"/>
<keyword evidence="1" id="KW-0472">Membrane</keyword>